<gene>
    <name evidence="1" type="ORF">AT746_00035</name>
</gene>
<reference evidence="1 2" key="1">
    <citation type="submission" date="2015-12" db="EMBL/GenBank/DDBJ databases">
        <title>Complete genome of Lacimicrobium alkaliphilum KCTC 32984.</title>
        <authorList>
            <person name="Kim S.-G."/>
            <person name="Lee Y.-J."/>
        </authorList>
    </citation>
    <scope>NUCLEOTIDE SEQUENCE [LARGE SCALE GENOMIC DNA]</scope>
    <source>
        <strain evidence="1 2">YelD216</strain>
    </source>
</reference>
<proteinExistence type="predicted"/>
<accession>A0A0U2Z2Z8</accession>
<sequence length="115" mass="12966">MKVNLEKHMKTQHVTDDFECVLEAIFNNYIDPGPAIKKRSNGAIFLDITDTNILGEQTKFRLEQETANSGKVRMSSVYEGDPRISYELSIDNTGRITPISGDWAGLLARLQIYNS</sequence>
<dbReference type="KEGG" id="lal:AT746_00035"/>
<organism evidence="1 2">
    <name type="scientific">Lacimicrobium alkaliphilum</name>
    <dbReference type="NCBI Taxonomy" id="1526571"/>
    <lineage>
        <taxon>Bacteria</taxon>
        <taxon>Pseudomonadati</taxon>
        <taxon>Pseudomonadota</taxon>
        <taxon>Gammaproteobacteria</taxon>
        <taxon>Alteromonadales</taxon>
        <taxon>Alteromonadaceae</taxon>
        <taxon>Lacimicrobium</taxon>
    </lineage>
</organism>
<dbReference type="Proteomes" id="UP000068447">
    <property type="component" value="Chromosome"/>
</dbReference>
<protein>
    <submittedName>
        <fullName evidence="1">Uncharacterized protein</fullName>
    </submittedName>
</protein>
<keyword evidence="2" id="KW-1185">Reference proteome</keyword>
<dbReference type="AlphaFoldDB" id="A0A0U2Z2Z8"/>
<dbReference type="EMBL" id="CP013650">
    <property type="protein sequence ID" value="ALS96820.1"/>
    <property type="molecule type" value="Genomic_DNA"/>
</dbReference>
<evidence type="ECO:0000313" key="1">
    <source>
        <dbReference type="EMBL" id="ALS96820.1"/>
    </source>
</evidence>
<name>A0A0U2Z2Z8_9ALTE</name>
<evidence type="ECO:0000313" key="2">
    <source>
        <dbReference type="Proteomes" id="UP000068447"/>
    </source>
</evidence>